<dbReference type="KEGG" id="aell:AELL_0118"/>
<dbReference type="Proteomes" id="UP000262582">
    <property type="component" value="Chromosome"/>
</dbReference>
<reference evidence="2 4" key="2">
    <citation type="submission" date="2018-08" db="EMBL/GenBank/DDBJ databases">
        <title>Complete genome of the Arcobacter ellisii type strain LMG 26155.</title>
        <authorList>
            <person name="Miller W.G."/>
            <person name="Yee E."/>
            <person name="Bono J.L."/>
        </authorList>
    </citation>
    <scope>NUCLEOTIDE SEQUENCE [LARGE SCALE GENOMIC DNA]</scope>
    <source>
        <strain evidence="2 4">LMG 26155</strain>
    </source>
</reference>
<dbReference type="InterPro" id="IPR032693">
    <property type="entry name" value="YtkA-like_dom"/>
</dbReference>
<dbReference type="RefSeq" id="WP_118916075.1">
    <property type="nucleotide sequence ID" value="NZ_CP032097.1"/>
</dbReference>
<proteinExistence type="predicted"/>
<keyword evidence="4" id="KW-1185">Reference proteome</keyword>
<accession>A0A347U4P7</accession>
<evidence type="ECO:0000313" key="2">
    <source>
        <dbReference type="EMBL" id="AXX93825.1"/>
    </source>
</evidence>
<dbReference type="OrthoDB" id="5339750at2"/>
<reference evidence="3 5" key="1">
    <citation type="submission" date="2017-09" db="EMBL/GenBank/DDBJ databases">
        <title>Genomics of the genus Arcobacter.</title>
        <authorList>
            <person name="Perez-Cataluna A."/>
            <person name="Figueras M.J."/>
            <person name="Salas-Masso N."/>
        </authorList>
    </citation>
    <scope>NUCLEOTIDE SEQUENCE [LARGE SCALE GENOMIC DNA]</scope>
    <source>
        <strain evidence="3 5">CECT 7837</strain>
    </source>
</reference>
<evidence type="ECO:0000259" key="1">
    <source>
        <dbReference type="Pfam" id="PF13115"/>
    </source>
</evidence>
<dbReference type="EMBL" id="NXIG01000001">
    <property type="protein sequence ID" value="RXI33018.1"/>
    <property type="molecule type" value="Genomic_DNA"/>
</dbReference>
<organism evidence="3 5">
    <name type="scientific">Arcobacter ellisii</name>
    <dbReference type="NCBI Taxonomy" id="913109"/>
    <lineage>
        <taxon>Bacteria</taxon>
        <taxon>Pseudomonadati</taxon>
        <taxon>Campylobacterota</taxon>
        <taxon>Epsilonproteobacteria</taxon>
        <taxon>Campylobacterales</taxon>
        <taxon>Arcobacteraceae</taxon>
        <taxon>Arcobacter</taxon>
    </lineage>
</organism>
<name>A0A347U4P7_9BACT</name>
<dbReference type="Proteomes" id="UP000290588">
    <property type="component" value="Unassembled WGS sequence"/>
</dbReference>
<evidence type="ECO:0000313" key="3">
    <source>
        <dbReference type="EMBL" id="RXI33018.1"/>
    </source>
</evidence>
<dbReference type="AlphaFoldDB" id="A0A347U4P7"/>
<dbReference type="EMBL" id="CP032097">
    <property type="protein sequence ID" value="AXX93825.1"/>
    <property type="molecule type" value="Genomic_DNA"/>
</dbReference>
<evidence type="ECO:0000313" key="4">
    <source>
        <dbReference type="Proteomes" id="UP000262582"/>
    </source>
</evidence>
<dbReference type="Pfam" id="PF13115">
    <property type="entry name" value="YtkA"/>
    <property type="match status" value="1"/>
</dbReference>
<gene>
    <name evidence="2" type="ORF">AELL_0118</name>
    <name evidence="3" type="ORF">CP962_01020</name>
</gene>
<protein>
    <submittedName>
        <fullName evidence="2">Copper resistance protein</fullName>
    </submittedName>
</protein>
<sequence>MKNLFKTILTLVLALNFLNAEPINQNGEKDGYNVTLTSEKSLVVGDNDFVIKLAKDEKTITTAKVKIKFFMPEMPGMPYMEYEGKAELVDGVYRTKINFSMAGTWQYQLKFKTDDDVVHTIRGSVNI</sequence>
<feature type="domain" description="YtkA-like" evidence="1">
    <location>
        <begin position="29"/>
        <end position="109"/>
    </location>
</feature>
<evidence type="ECO:0000313" key="5">
    <source>
        <dbReference type="Proteomes" id="UP000290588"/>
    </source>
</evidence>